<organism evidence="2 3">
    <name type="scientific">Brevundimonas fontaquae</name>
    <dbReference type="NCBI Taxonomy" id="2813778"/>
    <lineage>
        <taxon>Bacteria</taxon>
        <taxon>Pseudomonadati</taxon>
        <taxon>Pseudomonadota</taxon>
        <taxon>Alphaproteobacteria</taxon>
        <taxon>Caulobacterales</taxon>
        <taxon>Caulobacteraceae</taxon>
        <taxon>Brevundimonas</taxon>
    </lineage>
</organism>
<evidence type="ECO:0000259" key="1">
    <source>
        <dbReference type="PROSITE" id="PS51725"/>
    </source>
</evidence>
<dbReference type="PROSITE" id="PS51725">
    <property type="entry name" value="ABM"/>
    <property type="match status" value="1"/>
</dbReference>
<feature type="domain" description="ABM" evidence="1">
    <location>
        <begin position="40"/>
        <end position="128"/>
    </location>
</feature>
<dbReference type="SUPFAM" id="SSF54909">
    <property type="entry name" value="Dimeric alpha+beta barrel"/>
    <property type="match status" value="1"/>
</dbReference>
<evidence type="ECO:0000313" key="3">
    <source>
        <dbReference type="Proteomes" id="UP000662957"/>
    </source>
</evidence>
<dbReference type="InterPro" id="IPR011008">
    <property type="entry name" value="Dimeric_a/b-barrel"/>
</dbReference>
<dbReference type="EMBL" id="CP070968">
    <property type="protein sequence ID" value="QSF54791.1"/>
    <property type="molecule type" value="Genomic_DNA"/>
</dbReference>
<keyword evidence="3" id="KW-1185">Reference proteome</keyword>
<protein>
    <recommendedName>
        <fullName evidence="1">ABM domain-containing protein</fullName>
    </recommendedName>
</protein>
<sequence length="137" mass="15488">MRRSSDKMRTIRPGASRFSDLIRQGLQGRMPSANGDTTMHALFLKHRAKPGRRDELEAVWQRHMKPAIDANDGHVVYIYSFGAEPDVVGAFQIYCSKPEADTFLQSPAYLAYLEDSRPLLAQEPEVTVLEPRWIKGG</sequence>
<evidence type="ECO:0000313" key="2">
    <source>
        <dbReference type="EMBL" id="QSF54791.1"/>
    </source>
</evidence>
<proteinExistence type="predicted"/>
<dbReference type="RefSeq" id="WP_205682225.1">
    <property type="nucleotide sequence ID" value="NZ_CP070968.1"/>
</dbReference>
<name>A0ABX7LPN3_9CAUL</name>
<gene>
    <name evidence="2" type="ORF">JX001_02935</name>
</gene>
<accession>A0ABX7LPN3</accession>
<dbReference type="InterPro" id="IPR007138">
    <property type="entry name" value="ABM_dom"/>
</dbReference>
<reference evidence="2 3" key="1">
    <citation type="submission" date="2021-02" db="EMBL/GenBank/DDBJ databases">
        <title>Brevundimonas sp. CS1 genome sequence.</title>
        <authorList>
            <person name="Lee K."/>
            <person name="Choi Y.-J."/>
            <person name="Son H.-R."/>
        </authorList>
    </citation>
    <scope>NUCLEOTIDE SEQUENCE [LARGE SCALE GENOMIC DNA]</scope>
    <source>
        <strain evidence="2 3">CS1</strain>
    </source>
</reference>
<dbReference type="Gene3D" id="3.30.70.100">
    <property type="match status" value="1"/>
</dbReference>
<dbReference type="Proteomes" id="UP000662957">
    <property type="component" value="Chromosome"/>
</dbReference>